<gene>
    <name evidence="2" type="ORF">NPX13_g3313</name>
</gene>
<evidence type="ECO:0000313" key="3">
    <source>
        <dbReference type="Proteomes" id="UP001148614"/>
    </source>
</evidence>
<sequence length="260" mass="28416">MTQIEFPLSDEDVHCGSSTRSFSVASTGNSVSSPYTPTSGRSTPSLSLSMMMNQATMECEGLNLAVTPSQTVYGTSVSPTSAEPPHYLGMTYPQYMPHLATPPSEDIPQPQFPTDGYNQYDSMTTAWACPMDSQTLFEERGLSQGNPFMGDGGFPAPFLSVQERSAALHQVQLFMSGKNCARANSVALSSIETTTSDLTLNYILHKVKDEQHTTQKLCWSISKKWPKQSRGNDGMANWRREETNNGGCQRIAPLSSMAET</sequence>
<proteinExistence type="predicted"/>
<dbReference type="EMBL" id="JANPWZ010000403">
    <property type="protein sequence ID" value="KAJ3577251.1"/>
    <property type="molecule type" value="Genomic_DNA"/>
</dbReference>
<protein>
    <submittedName>
        <fullName evidence="2">Uncharacterized protein</fullName>
    </submittedName>
</protein>
<name>A0A9W8NIG1_9PEZI</name>
<evidence type="ECO:0000313" key="2">
    <source>
        <dbReference type="EMBL" id="KAJ3577251.1"/>
    </source>
</evidence>
<feature type="compositionally biased region" description="Polar residues" evidence="1">
    <location>
        <begin position="16"/>
        <end position="44"/>
    </location>
</feature>
<dbReference type="Proteomes" id="UP001148614">
    <property type="component" value="Unassembled WGS sequence"/>
</dbReference>
<feature type="region of interest" description="Disordered" evidence="1">
    <location>
        <begin position="1"/>
        <end position="44"/>
    </location>
</feature>
<keyword evidence="3" id="KW-1185">Reference proteome</keyword>
<reference evidence="2" key="1">
    <citation type="submission" date="2022-07" db="EMBL/GenBank/DDBJ databases">
        <title>Genome Sequence of Xylaria arbuscula.</title>
        <authorList>
            <person name="Buettner E."/>
        </authorList>
    </citation>
    <scope>NUCLEOTIDE SEQUENCE</scope>
    <source>
        <strain evidence="2">VT107</strain>
    </source>
</reference>
<dbReference type="AlphaFoldDB" id="A0A9W8NIG1"/>
<comment type="caution">
    <text evidence="2">The sequence shown here is derived from an EMBL/GenBank/DDBJ whole genome shotgun (WGS) entry which is preliminary data.</text>
</comment>
<accession>A0A9W8NIG1</accession>
<organism evidence="2 3">
    <name type="scientific">Xylaria arbuscula</name>
    <dbReference type="NCBI Taxonomy" id="114810"/>
    <lineage>
        <taxon>Eukaryota</taxon>
        <taxon>Fungi</taxon>
        <taxon>Dikarya</taxon>
        <taxon>Ascomycota</taxon>
        <taxon>Pezizomycotina</taxon>
        <taxon>Sordariomycetes</taxon>
        <taxon>Xylariomycetidae</taxon>
        <taxon>Xylariales</taxon>
        <taxon>Xylariaceae</taxon>
        <taxon>Xylaria</taxon>
    </lineage>
</organism>
<evidence type="ECO:0000256" key="1">
    <source>
        <dbReference type="SAM" id="MobiDB-lite"/>
    </source>
</evidence>